<gene>
    <name evidence="1" type="ORF">C6570_10730</name>
</gene>
<proteinExistence type="predicted"/>
<accession>A0A2S0MJS2</accession>
<name>A0A2S0MJS2_9BURK</name>
<reference evidence="1 2" key="1">
    <citation type="submission" date="2018-03" db="EMBL/GenBank/DDBJ databases">
        <title>Genome sequencing of Ottowia sp.</title>
        <authorList>
            <person name="Kim S.-J."/>
            <person name="Heo J."/>
            <person name="Kwon S.-W."/>
        </authorList>
    </citation>
    <scope>NUCLEOTIDE SEQUENCE [LARGE SCALE GENOMIC DNA]</scope>
    <source>
        <strain evidence="1 2">KADR8-3</strain>
    </source>
</reference>
<dbReference type="RefSeq" id="WP_106704648.1">
    <property type="nucleotide sequence ID" value="NZ_CP027666.1"/>
</dbReference>
<dbReference type="OrthoDB" id="9807855at2"/>
<sequence length="64" mass="6958">MPFGKYKGTLLADLPSAYLDWFARQGFPKGELGRLLALMHEVDQAGGRPLLAPLRHGAPKSPAK</sequence>
<evidence type="ECO:0000313" key="2">
    <source>
        <dbReference type="Proteomes" id="UP000239709"/>
    </source>
</evidence>
<dbReference type="InterPro" id="IPR024530">
    <property type="entry name" value="QSregVF_b"/>
</dbReference>
<dbReference type="Pfam" id="PF12843">
    <property type="entry name" value="QSregVF_b"/>
    <property type="match status" value="1"/>
</dbReference>
<organism evidence="1 2">
    <name type="scientific">Ottowia oryzae</name>
    <dbReference type="NCBI Taxonomy" id="2109914"/>
    <lineage>
        <taxon>Bacteria</taxon>
        <taxon>Pseudomonadati</taxon>
        <taxon>Pseudomonadota</taxon>
        <taxon>Betaproteobacteria</taxon>
        <taxon>Burkholderiales</taxon>
        <taxon>Comamonadaceae</taxon>
        <taxon>Ottowia</taxon>
    </lineage>
</organism>
<dbReference type="KEGG" id="otk:C6570_10730"/>
<protein>
    <submittedName>
        <fullName evidence="1">Cytoplasmic protein</fullName>
    </submittedName>
</protein>
<dbReference type="Proteomes" id="UP000239709">
    <property type="component" value="Chromosome"/>
</dbReference>
<dbReference type="EMBL" id="CP027666">
    <property type="protein sequence ID" value="AVO36106.1"/>
    <property type="molecule type" value="Genomic_DNA"/>
</dbReference>
<keyword evidence="2" id="KW-1185">Reference proteome</keyword>
<evidence type="ECO:0000313" key="1">
    <source>
        <dbReference type="EMBL" id="AVO36106.1"/>
    </source>
</evidence>
<dbReference type="AlphaFoldDB" id="A0A2S0MJS2"/>